<dbReference type="InterPro" id="IPR047187">
    <property type="entry name" value="SF1_C_Upf1"/>
</dbReference>
<dbReference type="InterPro" id="IPR041677">
    <property type="entry name" value="DNA2/NAM7_AAA_11"/>
</dbReference>
<dbReference type="GO" id="GO:0004386">
    <property type="term" value="F:helicase activity"/>
    <property type="evidence" value="ECO:0007669"/>
    <property type="project" value="UniProtKB-KW"/>
</dbReference>
<keyword evidence="4" id="KW-0547">Nucleotide-binding</keyword>
<dbReference type="Gene3D" id="3.40.50.300">
    <property type="entry name" value="P-loop containing nucleotide triphosphate hydrolases"/>
    <property type="match status" value="3"/>
</dbReference>
<gene>
    <name evidence="4" type="ORF">ESV85_18035</name>
</gene>
<keyword evidence="4" id="KW-0067">ATP-binding</keyword>
<organism evidence="4 5">
    <name type="scientific">Algoriphagus aquimarinus</name>
    <dbReference type="NCBI Taxonomy" id="237018"/>
    <lineage>
        <taxon>Bacteria</taxon>
        <taxon>Pseudomonadati</taxon>
        <taxon>Bacteroidota</taxon>
        <taxon>Cytophagia</taxon>
        <taxon>Cytophagales</taxon>
        <taxon>Cyclobacteriaceae</taxon>
        <taxon>Algoriphagus</taxon>
    </lineage>
</organism>
<dbReference type="EMBL" id="VORW01000018">
    <property type="protein sequence ID" value="TXE05593.1"/>
    <property type="molecule type" value="Genomic_DNA"/>
</dbReference>
<name>A0A5C7ADK7_9BACT</name>
<evidence type="ECO:0000259" key="3">
    <source>
        <dbReference type="Pfam" id="PF13087"/>
    </source>
</evidence>
<dbReference type="PANTHER" id="PTHR10887:SF495">
    <property type="entry name" value="HELICASE SENATAXIN ISOFORM X1-RELATED"/>
    <property type="match status" value="1"/>
</dbReference>
<protein>
    <submittedName>
        <fullName evidence="4">DNA helicase</fullName>
    </submittedName>
</protein>
<proteinExistence type="predicted"/>
<sequence length="1295" mass="147329">MPESIFQTYRNRLVDLSSKNRSLYLPKSESFGVVDLKELDFLNGENSFEIIKKAISSKKPITLLPESDPRLAGVNTLSKIFSRLSFRDQLTQEETGEQSLFLGWPFVEGKLINGQVLRAPLLLLGVKLQLDNGQWVFTKTDEWQWNPAFLLAYSHAYGKALDADSLNQELQELSTGATEFRTEFSKLLNDHFSIQLSSSLFEDKLAQFPVSQLSVDSNQFQDGKIALKSYALLGLFAQKGSFLFTDYENLQHEFGEIGLEELFTKHFESLGKQPIPREDQLFPVFPLDASQENVLVKVRQGKSLVVEGPPGTGKSQLIANLVSDYCSRGKKVLVVSQKRAALDVVFERLAKVGFGDFLGLVHDFRADQKVLFQKIKAQIEGIESYQEQNRGIDSIQLEREISQHSKTIARLSEKFETFRTALFDTDSAGIPVKAMYLNADLKKAFFEHPDLIKLDYQIALDFERAYKIYHAYQTQFEGSFWQNGVSFAHFEPAIFPRVIQSLKEISGFREKTIHLNKDFDFEKLSLLVLSDANFPKNAERLTASFKQLEKPDIGILAVFDSNILKNLTKVRDWNIDAVKKLQQLSFGVSTNKENLSALENELNSLESKANSWLGKIQVNLSKSKFPLTFDILNQANLTFNAASISSIRAELDTLKSLSIELSELPIIDGLENKKLSPEVLKTELDLINPILDFVESWKSQPEIHSLANWDSRDFKLQLKNLNELYKSLQLNLINWKTFLSDVQILEILKSGTPKMEADLQLNQTFSELVAFDKFLESLDPITISLAKKVEFEFSNMKLEEQVLAFWNSWYLSWITNLEAKNPVLAAAAGSLTMQHELDELKEAILEKRKIARHIALLRLREQVTSDLEFNRLGNRLTYRDLLHQVSKKRQRWPIRKLVEEMGEEIFRLLPCWFASPETVSALFPLGQEFDLVIFDEASQCQVERGLPAMLRGKQVVVAGDSKQLRPSDLYQVKWESDEEGVEYEAESLLELAGNLFEKHQLKGHYRSADPALIHFSNLHFYDNQLESLPDYHTSMAKKPAFSWEKTEGIWANQVNKMEAEAVVLKVGFILNSKPTDTIGIVTGNYFQMELIREKLWKAGFQDSGIKVRNIENVQGDEFDQVILSLGYAPNSEGKLVTNFGLLSKFGSENRLNVAITRARKMMHVISSIEPSDFRPSQLKNPGLALLREFLAFAQGQSGNGSIPTLELSTNGYEIDWSLKNRLLNTDNSYSAEVPSAVMDLISVGSNGDKKAILTDDQRFFNASTAKAALAYHPILLEQKGWKYDWKWSRERLFHK</sequence>
<feature type="domain" description="DNA2/NAM7 helicase helicase" evidence="2">
    <location>
        <begin position="926"/>
        <end position="966"/>
    </location>
</feature>
<dbReference type="OrthoDB" id="9757917at2"/>
<evidence type="ECO:0000259" key="2">
    <source>
        <dbReference type="Pfam" id="PF13086"/>
    </source>
</evidence>
<feature type="domain" description="DNA2/NAM7 helicase-like C-terminal" evidence="3">
    <location>
        <begin position="990"/>
        <end position="1167"/>
    </location>
</feature>
<feature type="domain" description="DNA2/NAM7 helicase helicase" evidence="2">
    <location>
        <begin position="287"/>
        <end position="411"/>
    </location>
</feature>
<dbReference type="Proteomes" id="UP000321935">
    <property type="component" value="Unassembled WGS sequence"/>
</dbReference>
<comment type="caution">
    <text evidence="4">The sequence shown here is derived from an EMBL/GenBank/DDBJ whole genome shotgun (WGS) entry which is preliminary data.</text>
</comment>
<feature type="coiled-coil region" evidence="1">
    <location>
        <begin position="588"/>
        <end position="615"/>
    </location>
</feature>
<keyword evidence="4" id="KW-0347">Helicase</keyword>
<accession>A0A5C7ADK7</accession>
<dbReference type="InterPro" id="IPR027417">
    <property type="entry name" value="P-loop_NTPase"/>
</dbReference>
<keyword evidence="1" id="KW-0175">Coiled coil</keyword>
<dbReference type="CDD" id="cd18808">
    <property type="entry name" value="SF1_C_Upf1"/>
    <property type="match status" value="1"/>
</dbReference>
<reference evidence="4 5" key="1">
    <citation type="submission" date="2019-08" db="EMBL/GenBank/DDBJ databases">
        <title>Genomes sequence of Algoriphagus aquimarinus ACAM450.</title>
        <authorList>
            <person name="Bowman J.P."/>
        </authorList>
    </citation>
    <scope>NUCLEOTIDE SEQUENCE [LARGE SCALE GENOMIC DNA]</scope>
    <source>
        <strain evidence="4 5">ACAM 450</strain>
    </source>
</reference>
<dbReference type="InterPro" id="IPR041679">
    <property type="entry name" value="DNA2/NAM7-like_C"/>
</dbReference>
<evidence type="ECO:0000256" key="1">
    <source>
        <dbReference type="SAM" id="Coils"/>
    </source>
</evidence>
<dbReference type="Pfam" id="PF13087">
    <property type="entry name" value="AAA_12"/>
    <property type="match status" value="1"/>
</dbReference>
<dbReference type="Pfam" id="PF13086">
    <property type="entry name" value="AAA_11"/>
    <property type="match status" value="2"/>
</dbReference>
<dbReference type="PANTHER" id="PTHR10887">
    <property type="entry name" value="DNA2/NAM7 HELICASE FAMILY"/>
    <property type="match status" value="1"/>
</dbReference>
<dbReference type="InterPro" id="IPR045055">
    <property type="entry name" value="DNA2/NAM7-like"/>
</dbReference>
<evidence type="ECO:0000313" key="5">
    <source>
        <dbReference type="Proteomes" id="UP000321935"/>
    </source>
</evidence>
<evidence type="ECO:0000313" key="4">
    <source>
        <dbReference type="EMBL" id="TXE05593.1"/>
    </source>
</evidence>
<dbReference type="RefSeq" id="WP_146920086.1">
    <property type="nucleotide sequence ID" value="NZ_VORW01000018.1"/>
</dbReference>
<keyword evidence="4" id="KW-0378">Hydrolase</keyword>
<dbReference type="SUPFAM" id="SSF52540">
    <property type="entry name" value="P-loop containing nucleoside triphosphate hydrolases"/>
    <property type="match status" value="1"/>
</dbReference>